<dbReference type="AlphaFoldDB" id="A0AA47NAC6"/>
<sequence length="158" mass="18275">MDDLTITAKSVPKGRWILEDLVELTDWARMEFKPAKSRSLVLRRGRVQNRFCLKIRADIISMVQEKPVKSLSKESFNDKQSLKEMLIQAETWITSLKMSAYPVSIRPGDTNRLLWPLLVDKVPISTVEGLERKMNTYLRRWLGVPRSFCSIGLYTTDS</sequence>
<evidence type="ECO:0000313" key="1">
    <source>
        <dbReference type="EMBL" id="KAK0155383.1"/>
    </source>
</evidence>
<proteinExistence type="predicted"/>
<keyword evidence="2" id="KW-1185">Reference proteome</keyword>
<comment type="caution">
    <text evidence="1">The sequence shown here is derived from an EMBL/GenBank/DDBJ whole genome shotgun (WGS) entry which is preliminary data.</text>
</comment>
<evidence type="ECO:0000313" key="2">
    <source>
        <dbReference type="Proteomes" id="UP001174136"/>
    </source>
</evidence>
<accession>A0AA47NAC6</accession>
<dbReference type="EMBL" id="JAOPHQ010000288">
    <property type="protein sequence ID" value="KAK0155383.1"/>
    <property type="molecule type" value="Genomic_DNA"/>
</dbReference>
<gene>
    <name evidence="1" type="ORF">N1851_002288</name>
</gene>
<reference evidence="1" key="1">
    <citation type="journal article" date="2023" name="Front. Mar. Sci.">
        <title>A new Merluccius polli reference genome to investigate the effects of global change in West African waters.</title>
        <authorList>
            <person name="Mateo J.L."/>
            <person name="Blanco-Fernandez C."/>
            <person name="Garcia-Vazquez E."/>
            <person name="Machado-Schiaffino G."/>
        </authorList>
    </citation>
    <scope>NUCLEOTIDE SEQUENCE</scope>
    <source>
        <strain evidence="1">C29</strain>
        <tissue evidence="1">Fin</tissue>
    </source>
</reference>
<evidence type="ECO:0008006" key="3">
    <source>
        <dbReference type="Google" id="ProtNLM"/>
    </source>
</evidence>
<name>A0AA47NAC6_MERPO</name>
<dbReference type="Proteomes" id="UP001174136">
    <property type="component" value="Unassembled WGS sequence"/>
</dbReference>
<protein>
    <recommendedName>
        <fullName evidence="3">Reverse transcriptase</fullName>
    </recommendedName>
</protein>
<organism evidence="1 2">
    <name type="scientific">Merluccius polli</name>
    <name type="common">Benguela hake</name>
    <name type="synonym">Merluccius cadenati</name>
    <dbReference type="NCBI Taxonomy" id="89951"/>
    <lineage>
        <taxon>Eukaryota</taxon>
        <taxon>Metazoa</taxon>
        <taxon>Chordata</taxon>
        <taxon>Craniata</taxon>
        <taxon>Vertebrata</taxon>
        <taxon>Euteleostomi</taxon>
        <taxon>Actinopterygii</taxon>
        <taxon>Neopterygii</taxon>
        <taxon>Teleostei</taxon>
        <taxon>Neoteleostei</taxon>
        <taxon>Acanthomorphata</taxon>
        <taxon>Zeiogadaria</taxon>
        <taxon>Gadariae</taxon>
        <taxon>Gadiformes</taxon>
        <taxon>Gadoidei</taxon>
        <taxon>Merlucciidae</taxon>
        <taxon>Merluccius</taxon>
    </lineage>
</organism>